<keyword evidence="8 11" id="KW-0413">Isomerase</keyword>
<comment type="subunit">
    <text evidence="11">Homodimer.</text>
</comment>
<dbReference type="EMBL" id="JBHRXX010000006">
    <property type="protein sequence ID" value="MFC3684797.1"/>
    <property type="molecule type" value="Genomic_DNA"/>
</dbReference>
<evidence type="ECO:0000256" key="12">
    <source>
        <dbReference type="PROSITE-ProRule" id="PRU00560"/>
    </source>
</evidence>
<comment type="caution">
    <text evidence="15">The sequence shown here is derived from an EMBL/GenBank/DDBJ whole genome shotgun (WGS) entry which is preliminary data.</text>
</comment>
<proteinExistence type="inferred from homology"/>
<evidence type="ECO:0000313" key="15">
    <source>
        <dbReference type="EMBL" id="MFC3684797.1"/>
    </source>
</evidence>
<dbReference type="Gene3D" id="1.10.486.10">
    <property type="entry name" value="PCRA, domain 4"/>
    <property type="match status" value="1"/>
</dbReference>
<name>A0ABV7W5U1_9BURK</name>
<dbReference type="EC" id="5.6.2.4" evidence="11"/>
<dbReference type="InterPro" id="IPR027417">
    <property type="entry name" value="P-loop_NTPase"/>
</dbReference>
<evidence type="ECO:0000256" key="11">
    <source>
        <dbReference type="HAMAP-Rule" id="MF_01920"/>
    </source>
</evidence>
<dbReference type="Gene3D" id="1.10.10.160">
    <property type="match status" value="1"/>
</dbReference>
<comment type="function">
    <text evidence="11">Rep helicase is a single-stranded DNA-dependent ATPase involved in DNA replication; it can initiate unwinding at a nick in the DNA. It binds to the single-stranded DNA and acts in a progressive fashion along the DNA in the 3' to 5' direction.</text>
</comment>
<evidence type="ECO:0000256" key="2">
    <source>
        <dbReference type="ARBA" id="ARBA00022705"/>
    </source>
</evidence>
<keyword evidence="5 11" id="KW-0347">Helicase</keyword>
<dbReference type="PANTHER" id="PTHR11070">
    <property type="entry name" value="UVRD / RECB / PCRA DNA HELICASE FAMILY MEMBER"/>
    <property type="match status" value="1"/>
</dbReference>
<dbReference type="InterPro" id="IPR014016">
    <property type="entry name" value="UvrD-like_ATP-bd"/>
</dbReference>
<comment type="catalytic activity">
    <reaction evidence="10 11">
        <text>ATP + H2O = ADP + phosphate + H(+)</text>
        <dbReference type="Rhea" id="RHEA:13065"/>
        <dbReference type="ChEBI" id="CHEBI:15377"/>
        <dbReference type="ChEBI" id="CHEBI:15378"/>
        <dbReference type="ChEBI" id="CHEBI:30616"/>
        <dbReference type="ChEBI" id="CHEBI:43474"/>
        <dbReference type="ChEBI" id="CHEBI:456216"/>
        <dbReference type="EC" id="5.6.2.4"/>
    </reaction>
</comment>
<evidence type="ECO:0000256" key="10">
    <source>
        <dbReference type="ARBA" id="ARBA00048988"/>
    </source>
</evidence>
<evidence type="ECO:0000256" key="6">
    <source>
        <dbReference type="ARBA" id="ARBA00022840"/>
    </source>
</evidence>
<dbReference type="SUPFAM" id="SSF52540">
    <property type="entry name" value="P-loop containing nucleoside triphosphate hydrolases"/>
    <property type="match status" value="1"/>
</dbReference>
<evidence type="ECO:0000256" key="3">
    <source>
        <dbReference type="ARBA" id="ARBA00022741"/>
    </source>
</evidence>
<accession>A0ABV7W5U1</accession>
<dbReference type="PROSITE" id="PS51217">
    <property type="entry name" value="UVRD_HELICASE_CTER"/>
    <property type="match status" value="1"/>
</dbReference>
<dbReference type="GO" id="GO:0016787">
    <property type="term" value="F:hydrolase activity"/>
    <property type="evidence" value="ECO:0007669"/>
    <property type="project" value="UniProtKB-KW"/>
</dbReference>
<evidence type="ECO:0000256" key="8">
    <source>
        <dbReference type="ARBA" id="ARBA00023235"/>
    </source>
</evidence>
<dbReference type="InterPro" id="IPR000212">
    <property type="entry name" value="DNA_helicase_UvrD/REP"/>
</dbReference>
<evidence type="ECO:0000259" key="13">
    <source>
        <dbReference type="PROSITE" id="PS51198"/>
    </source>
</evidence>
<evidence type="ECO:0000256" key="9">
    <source>
        <dbReference type="ARBA" id="ARBA00034617"/>
    </source>
</evidence>
<dbReference type="HAMAP" id="MF_01920">
    <property type="entry name" value="Helicase_Rep"/>
    <property type="match status" value="1"/>
</dbReference>
<evidence type="ECO:0000256" key="4">
    <source>
        <dbReference type="ARBA" id="ARBA00022801"/>
    </source>
</evidence>
<keyword evidence="2 11" id="KW-0235">DNA replication</keyword>
<dbReference type="Pfam" id="PF00580">
    <property type="entry name" value="UvrD-helicase"/>
    <property type="match status" value="1"/>
</dbReference>
<evidence type="ECO:0000259" key="14">
    <source>
        <dbReference type="PROSITE" id="PS51217"/>
    </source>
</evidence>
<dbReference type="InterPro" id="IPR013986">
    <property type="entry name" value="DExx_box_DNA_helicase_dom_sf"/>
</dbReference>
<dbReference type="InterPro" id="IPR005752">
    <property type="entry name" value="Helicase_Rep"/>
</dbReference>
<feature type="binding site" evidence="11">
    <location>
        <position position="278"/>
    </location>
    <ligand>
        <name>ATP</name>
        <dbReference type="ChEBI" id="CHEBI:30616"/>
    </ligand>
</feature>
<dbReference type="InterPro" id="IPR014017">
    <property type="entry name" value="DNA_helicase_UvrD-like_C"/>
</dbReference>
<dbReference type="CDD" id="cd17932">
    <property type="entry name" value="DEXQc_UvrD"/>
    <property type="match status" value="1"/>
</dbReference>
<gene>
    <name evidence="11" type="primary">rep</name>
    <name evidence="15" type="ORF">ACFOPI_14435</name>
</gene>
<evidence type="ECO:0000256" key="1">
    <source>
        <dbReference type="ARBA" id="ARBA00009922"/>
    </source>
</evidence>
<comment type="catalytic activity">
    <reaction evidence="9 11">
        <text>Couples ATP hydrolysis with the unwinding of duplex DNA by translocating in the 3'-5' direction.</text>
        <dbReference type="EC" id="5.6.2.4"/>
    </reaction>
</comment>
<comment type="similarity">
    <text evidence="1 11">Belongs to the helicase family. UvrD subfamily.</text>
</comment>
<dbReference type="PANTHER" id="PTHR11070:SF64">
    <property type="entry name" value="ATP-DEPENDENT DNA HELICASE REP"/>
    <property type="match status" value="1"/>
</dbReference>
<keyword evidence="4 11" id="KW-0378">Hydrolase</keyword>
<dbReference type="Gene3D" id="3.40.50.300">
    <property type="entry name" value="P-loop containing nucleotide triphosphate hydrolases"/>
    <property type="match status" value="2"/>
</dbReference>
<dbReference type="PROSITE" id="PS51198">
    <property type="entry name" value="UVRD_HELICASE_ATP_BIND"/>
    <property type="match status" value="1"/>
</dbReference>
<evidence type="ECO:0000313" key="16">
    <source>
        <dbReference type="Proteomes" id="UP001595729"/>
    </source>
</evidence>
<keyword evidence="6 11" id="KW-0067">ATP-binding</keyword>
<evidence type="ECO:0000256" key="5">
    <source>
        <dbReference type="ARBA" id="ARBA00022806"/>
    </source>
</evidence>
<dbReference type="GO" id="GO:0004386">
    <property type="term" value="F:helicase activity"/>
    <property type="evidence" value="ECO:0007669"/>
    <property type="project" value="UniProtKB-KW"/>
</dbReference>
<keyword evidence="16" id="KW-1185">Reference proteome</keyword>
<keyword evidence="7 11" id="KW-0238">DNA-binding</keyword>
<dbReference type="Proteomes" id="UP001595729">
    <property type="component" value="Unassembled WGS sequence"/>
</dbReference>
<keyword evidence="3 11" id="KW-0547">Nucleotide-binding</keyword>
<feature type="domain" description="UvrD-like helicase C-terminal" evidence="14">
    <location>
        <begin position="281"/>
        <end position="575"/>
    </location>
</feature>
<organism evidence="15 16">
    <name type="scientific">Hydrogenophaga luteola</name>
    <dbReference type="NCBI Taxonomy" id="1591122"/>
    <lineage>
        <taxon>Bacteria</taxon>
        <taxon>Pseudomonadati</taxon>
        <taxon>Pseudomonadota</taxon>
        <taxon>Betaproteobacteria</taxon>
        <taxon>Burkholderiales</taxon>
        <taxon>Comamonadaceae</taxon>
        <taxon>Hydrogenophaga</taxon>
    </lineage>
</organism>
<evidence type="ECO:0000256" key="7">
    <source>
        <dbReference type="ARBA" id="ARBA00023125"/>
    </source>
</evidence>
<dbReference type="Pfam" id="PF13361">
    <property type="entry name" value="UvrD_C"/>
    <property type="match status" value="1"/>
</dbReference>
<feature type="domain" description="UvrD-like helicase ATP-binding" evidence="13">
    <location>
        <begin position="6"/>
        <end position="280"/>
    </location>
</feature>
<feature type="binding site" evidence="12">
    <location>
        <begin position="27"/>
        <end position="34"/>
    </location>
    <ligand>
        <name>ATP</name>
        <dbReference type="ChEBI" id="CHEBI:30616"/>
    </ligand>
</feature>
<protein>
    <recommendedName>
        <fullName evidence="11">ATP-dependent DNA helicase Rep</fullName>
        <ecNumber evidence="11">5.6.2.4</ecNumber>
    </recommendedName>
    <alternativeName>
        <fullName evidence="11">DNA 3'-5' helicase Rep</fullName>
    </alternativeName>
</protein>
<reference evidence="16" key="1">
    <citation type="journal article" date="2019" name="Int. J. Syst. Evol. Microbiol.">
        <title>The Global Catalogue of Microorganisms (GCM) 10K type strain sequencing project: providing services to taxonomists for standard genome sequencing and annotation.</title>
        <authorList>
            <consortium name="The Broad Institute Genomics Platform"/>
            <consortium name="The Broad Institute Genome Sequencing Center for Infectious Disease"/>
            <person name="Wu L."/>
            <person name="Ma J."/>
        </authorList>
    </citation>
    <scope>NUCLEOTIDE SEQUENCE [LARGE SCALE GENOMIC DNA]</scope>
    <source>
        <strain evidence="16">KCTC 42501</strain>
    </source>
</reference>
<sequence>MSSPGPGLNLAQLDAVNHLGGPSLVLAGAGSGKTRVITHKIGRLIQAGLAADRIAAITFTNKAAAEMRERAGHLVGRDARKVLICTFHALGVRLLREDGQVLGLKPQFSILDTDDITSLLKDCGGTTDANTARAWQWTISSWKGEGLTAAEALKRAKDENERVTATIMARYEERLTAYQSVDFDDLIRLPLKLLGEHAEVREKWQKKLGHVLVDEYQDTNATQYELLKLLVGERARFTAVGDDDQSIYGWRGATLDNLKKLPIDFPQLRVIKLEQNYRSTSAILRAANHVIGPNPKLFPKTLWSDLGEGEPVRVVDADNEEHEAERAVARIQSLRANSQYKEWRDFAILYRANHMARSFEQALRRAQIPYKVSGGQSFFDKAEIRDLCAWLRLITNNNDDPAFLRSATTPKRGIGHTTLGQLGTFATQYKLSLFEALFSHSLPSAVNSRAITALHEFGRQVNDLEYRARHTVGHEAAHAFLLQWLKDIGYEQYLYDSEENEKIAAARWTNVMDFADWVAGRCGGKMEDDGAGVQVETERKSLLEVVQTIALISTLSDREQDQNVVTLSTLHASKGLEWPHVMLVGVNEGLLPFKTDDADSDLSAELLALRVQEERRLMYVGITRAQRTLAVSWLKRRKKGRESVPGTPSRFIKEMALDQATVKEDPREKLRALRAEFAQRAAAAPKPEAM</sequence>
<dbReference type="RefSeq" id="WP_382175010.1">
    <property type="nucleotide sequence ID" value="NZ_JBHRXX010000006.1"/>
</dbReference>